<dbReference type="GO" id="GO:0046654">
    <property type="term" value="P:tetrahydrofolate biosynthetic process"/>
    <property type="evidence" value="ECO:0007669"/>
    <property type="project" value="UniProtKB-UniPathway"/>
</dbReference>
<keyword evidence="5" id="KW-0521">NADP</keyword>
<dbReference type="OrthoDB" id="414698at2759"/>
<evidence type="ECO:0000256" key="7">
    <source>
        <dbReference type="RuleBase" id="RU004474"/>
    </source>
</evidence>
<dbReference type="PRINTS" id="PR00070">
    <property type="entry name" value="DHFR"/>
</dbReference>
<gene>
    <name evidence="10" type="ORF">BK809_0004862</name>
</gene>
<dbReference type="Proteomes" id="UP000190776">
    <property type="component" value="Unassembled WGS sequence"/>
</dbReference>
<evidence type="ECO:0000256" key="1">
    <source>
        <dbReference type="ARBA" id="ARBA00004903"/>
    </source>
</evidence>
<dbReference type="GO" id="GO:0046655">
    <property type="term" value="P:folic acid metabolic process"/>
    <property type="evidence" value="ECO:0007669"/>
    <property type="project" value="TreeGrafter"/>
</dbReference>
<evidence type="ECO:0000259" key="9">
    <source>
        <dbReference type="PROSITE" id="PS51330"/>
    </source>
</evidence>
<organism evidence="10 11">
    <name type="scientific">Diplodia seriata</name>
    <dbReference type="NCBI Taxonomy" id="420778"/>
    <lineage>
        <taxon>Eukaryota</taxon>
        <taxon>Fungi</taxon>
        <taxon>Dikarya</taxon>
        <taxon>Ascomycota</taxon>
        <taxon>Pezizomycotina</taxon>
        <taxon>Dothideomycetes</taxon>
        <taxon>Dothideomycetes incertae sedis</taxon>
        <taxon>Botryosphaeriales</taxon>
        <taxon>Botryosphaeriaceae</taxon>
        <taxon>Diplodia</taxon>
    </lineage>
</organism>
<dbReference type="GO" id="GO:0050661">
    <property type="term" value="F:NADP binding"/>
    <property type="evidence" value="ECO:0007669"/>
    <property type="project" value="InterPro"/>
</dbReference>
<dbReference type="STRING" id="420778.A0A1S8B8E7"/>
<dbReference type="GO" id="GO:0005739">
    <property type="term" value="C:mitochondrion"/>
    <property type="evidence" value="ECO:0007669"/>
    <property type="project" value="TreeGrafter"/>
</dbReference>
<dbReference type="InterPro" id="IPR024072">
    <property type="entry name" value="DHFR-like_dom_sf"/>
</dbReference>
<evidence type="ECO:0000256" key="2">
    <source>
        <dbReference type="ARBA" id="ARBA00012856"/>
    </source>
</evidence>
<dbReference type="GO" id="GO:0004146">
    <property type="term" value="F:dihydrofolate reductase activity"/>
    <property type="evidence" value="ECO:0007669"/>
    <property type="project" value="UniProtKB-EC"/>
</dbReference>
<dbReference type="InterPro" id="IPR001796">
    <property type="entry name" value="DHFR_dom"/>
</dbReference>
<comment type="caution">
    <text evidence="10">The sequence shown here is derived from an EMBL/GenBank/DDBJ whole genome shotgun (WGS) entry which is preliminary data.</text>
</comment>
<evidence type="ECO:0000256" key="4">
    <source>
        <dbReference type="ARBA" id="ARBA00022563"/>
    </source>
</evidence>
<dbReference type="AlphaFoldDB" id="A0A1S8B8E7"/>
<dbReference type="UniPathway" id="UPA00077">
    <property type="reaction ID" value="UER00158"/>
</dbReference>
<accession>A0A1S8B8E7</accession>
<evidence type="ECO:0000256" key="3">
    <source>
        <dbReference type="ARBA" id="ARBA00018886"/>
    </source>
</evidence>
<dbReference type="PROSITE" id="PS51330">
    <property type="entry name" value="DHFR_2"/>
    <property type="match status" value="1"/>
</dbReference>
<dbReference type="CDD" id="cd00209">
    <property type="entry name" value="DHFR"/>
    <property type="match status" value="1"/>
</dbReference>
<proteinExistence type="inferred from homology"/>
<evidence type="ECO:0000256" key="5">
    <source>
        <dbReference type="ARBA" id="ARBA00022857"/>
    </source>
</evidence>
<dbReference type="Gene3D" id="3.40.430.10">
    <property type="entry name" value="Dihydrofolate Reductase, subunit A"/>
    <property type="match status" value="1"/>
</dbReference>
<dbReference type="PANTHER" id="PTHR48069">
    <property type="entry name" value="DIHYDROFOLATE REDUCTASE"/>
    <property type="match status" value="1"/>
</dbReference>
<evidence type="ECO:0000313" key="11">
    <source>
        <dbReference type="Proteomes" id="UP000190776"/>
    </source>
</evidence>
<feature type="domain" description="DHFR" evidence="9">
    <location>
        <begin position="23"/>
        <end position="264"/>
    </location>
</feature>
<dbReference type="InterPro" id="IPR017925">
    <property type="entry name" value="DHFR_CS"/>
</dbReference>
<feature type="compositionally biased region" description="Low complexity" evidence="8">
    <location>
        <begin position="123"/>
        <end position="138"/>
    </location>
</feature>
<protein>
    <recommendedName>
        <fullName evidence="3">Dihydrofolate reductase</fullName>
        <ecNumber evidence="2">1.5.1.3</ecNumber>
    </recommendedName>
</protein>
<keyword evidence="4" id="KW-0554">One-carbon metabolism</keyword>
<dbReference type="EC" id="1.5.1.3" evidence="2"/>
<keyword evidence="6" id="KW-0560">Oxidoreductase</keyword>
<dbReference type="SUPFAM" id="SSF53597">
    <property type="entry name" value="Dihydrofolate reductase-like"/>
    <property type="match status" value="1"/>
</dbReference>
<evidence type="ECO:0000313" key="10">
    <source>
        <dbReference type="EMBL" id="OMP83481.1"/>
    </source>
</evidence>
<reference evidence="10 11" key="1">
    <citation type="submission" date="2017-01" db="EMBL/GenBank/DDBJ databases">
        <title>Draft genome sequence of Diplodia seriata F98.1, a fungal species involved in grapevine trunk diseases.</title>
        <authorList>
            <person name="Robert-Siegwald G."/>
            <person name="Vallet J."/>
            <person name="Abou-Mansour E."/>
            <person name="Xu J."/>
            <person name="Rey P."/>
            <person name="Bertsch C."/>
            <person name="Rego C."/>
            <person name="Larignon P."/>
            <person name="Fontaine F."/>
            <person name="Lebrun M.-H."/>
        </authorList>
    </citation>
    <scope>NUCLEOTIDE SEQUENCE [LARGE SCALE GENOMIC DNA]</scope>
    <source>
        <strain evidence="10 11">F98.1</strain>
    </source>
</reference>
<comment type="similarity">
    <text evidence="7">Belongs to the dihydrofolate reductase family.</text>
</comment>
<dbReference type="Pfam" id="PF00186">
    <property type="entry name" value="DHFR_1"/>
    <property type="match status" value="2"/>
</dbReference>
<dbReference type="PANTHER" id="PTHR48069:SF3">
    <property type="entry name" value="DIHYDROFOLATE REDUCTASE"/>
    <property type="match status" value="1"/>
</dbReference>
<sequence>MTTEENASSAATMASSSSSKKIPLTLIVAATPSLGIGKNGTLPWPQLKKEMGYFARVTKRVVVPASTTITTTATSTIRRNAVVMGRKTWESIPPRFRPLRDRVNVVVSRDPARIPGIPPTPPTAIDAPAAGEESDPAAAPIAASSLPDALEKLGLLQKRGALGRVFVIGGAQLYEAALKLDEAESVLLTRVWREYECDTVFPVDVVGSEGKGGSGWVRRANGGDGGLSEFVGEEVAEGRVKEVVKGKEGEADDEVEFEFCLFERA</sequence>
<evidence type="ECO:0000256" key="8">
    <source>
        <dbReference type="SAM" id="MobiDB-lite"/>
    </source>
</evidence>
<dbReference type="EMBL" id="MSZU01000111">
    <property type="protein sequence ID" value="OMP83481.1"/>
    <property type="molecule type" value="Genomic_DNA"/>
</dbReference>
<dbReference type="PROSITE" id="PS00075">
    <property type="entry name" value="DHFR_1"/>
    <property type="match status" value="1"/>
</dbReference>
<name>A0A1S8B8E7_9PEZI</name>
<evidence type="ECO:0000256" key="6">
    <source>
        <dbReference type="ARBA" id="ARBA00023002"/>
    </source>
</evidence>
<feature type="region of interest" description="Disordered" evidence="8">
    <location>
        <begin position="113"/>
        <end position="138"/>
    </location>
</feature>
<comment type="pathway">
    <text evidence="1">Cofactor biosynthesis; tetrahydrofolate biosynthesis; 5,6,7,8-tetrahydrofolate from 7,8-dihydrofolate: step 1/1.</text>
</comment>
<dbReference type="InterPro" id="IPR012259">
    <property type="entry name" value="DHFR"/>
</dbReference>
<dbReference type="GO" id="GO:0046452">
    <property type="term" value="P:dihydrofolate metabolic process"/>
    <property type="evidence" value="ECO:0007669"/>
    <property type="project" value="TreeGrafter"/>
</dbReference>
<dbReference type="GO" id="GO:0006730">
    <property type="term" value="P:one-carbon metabolic process"/>
    <property type="evidence" value="ECO:0007669"/>
    <property type="project" value="UniProtKB-KW"/>
</dbReference>